<keyword evidence="1" id="KW-1133">Transmembrane helix</keyword>
<gene>
    <name evidence="2" type="ORF">QBC46DRAFT_340553</name>
</gene>
<keyword evidence="1" id="KW-0812">Transmembrane</keyword>
<protein>
    <submittedName>
        <fullName evidence="2">Uncharacterized protein</fullName>
    </submittedName>
</protein>
<dbReference type="Proteomes" id="UP001303473">
    <property type="component" value="Unassembled WGS sequence"/>
</dbReference>
<evidence type="ECO:0000313" key="2">
    <source>
        <dbReference type="EMBL" id="KAK3941421.1"/>
    </source>
</evidence>
<sequence length="167" mass="18809">MTKIGFGEEDAILALCIPIYLIGFVLAFCHLYLNSRSRDTLWWVPGAFRRDICLMPLCPIVFLLPIVLWPIWYLPLVIWWAVRGLWEQVDTCCGINLSGFGGGINLSRIKNGINLSRFKKKKQDGTELRDMASNDGIGVRGTDNDAAHVQGQAYGKYIHEPPPVYTP</sequence>
<evidence type="ECO:0000256" key="1">
    <source>
        <dbReference type="SAM" id="Phobius"/>
    </source>
</evidence>
<accession>A0AAN6S689</accession>
<organism evidence="2 3">
    <name type="scientific">Diplogelasinospora grovesii</name>
    <dbReference type="NCBI Taxonomy" id="303347"/>
    <lineage>
        <taxon>Eukaryota</taxon>
        <taxon>Fungi</taxon>
        <taxon>Dikarya</taxon>
        <taxon>Ascomycota</taxon>
        <taxon>Pezizomycotina</taxon>
        <taxon>Sordariomycetes</taxon>
        <taxon>Sordariomycetidae</taxon>
        <taxon>Sordariales</taxon>
        <taxon>Diplogelasinosporaceae</taxon>
        <taxon>Diplogelasinospora</taxon>
    </lineage>
</organism>
<proteinExistence type="predicted"/>
<evidence type="ECO:0000313" key="3">
    <source>
        <dbReference type="Proteomes" id="UP001303473"/>
    </source>
</evidence>
<reference evidence="3" key="1">
    <citation type="journal article" date="2023" name="Mol. Phylogenet. Evol.">
        <title>Genome-scale phylogeny and comparative genomics of the fungal order Sordariales.</title>
        <authorList>
            <person name="Hensen N."/>
            <person name="Bonometti L."/>
            <person name="Westerberg I."/>
            <person name="Brannstrom I.O."/>
            <person name="Guillou S."/>
            <person name="Cros-Aarteil S."/>
            <person name="Calhoun S."/>
            <person name="Haridas S."/>
            <person name="Kuo A."/>
            <person name="Mondo S."/>
            <person name="Pangilinan J."/>
            <person name="Riley R."/>
            <person name="LaButti K."/>
            <person name="Andreopoulos B."/>
            <person name="Lipzen A."/>
            <person name="Chen C."/>
            <person name="Yan M."/>
            <person name="Daum C."/>
            <person name="Ng V."/>
            <person name="Clum A."/>
            <person name="Steindorff A."/>
            <person name="Ohm R.A."/>
            <person name="Martin F."/>
            <person name="Silar P."/>
            <person name="Natvig D.O."/>
            <person name="Lalanne C."/>
            <person name="Gautier V."/>
            <person name="Ament-Velasquez S.L."/>
            <person name="Kruys A."/>
            <person name="Hutchinson M.I."/>
            <person name="Powell A.J."/>
            <person name="Barry K."/>
            <person name="Miller A.N."/>
            <person name="Grigoriev I.V."/>
            <person name="Debuchy R."/>
            <person name="Gladieux P."/>
            <person name="Hiltunen Thoren M."/>
            <person name="Johannesson H."/>
        </authorList>
    </citation>
    <scope>NUCLEOTIDE SEQUENCE [LARGE SCALE GENOMIC DNA]</scope>
    <source>
        <strain evidence="3">CBS 340.73</strain>
    </source>
</reference>
<name>A0AAN6S689_9PEZI</name>
<keyword evidence="1" id="KW-0472">Membrane</keyword>
<dbReference type="AlphaFoldDB" id="A0AAN6S689"/>
<feature type="transmembrane region" description="Helical" evidence="1">
    <location>
        <begin position="12"/>
        <end position="33"/>
    </location>
</feature>
<comment type="caution">
    <text evidence="2">The sequence shown here is derived from an EMBL/GenBank/DDBJ whole genome shotgun (WGS) entry which is preliminary data.</text>
</comment>
<dbReference type="EMBL" id="MU853783">
    <property type="protein sequence ID" value="KAK3941421.1"/>
    <property type="molecule type" value="Genomic_DNA"/>
</dbReference>
<feature type="transmembrane region" description="Helical" evidence="1">
    <location>
        <begin position="54"/>
        <end position="82"/>
    </location>
</feature>
<keyword evidence="3" id="KW-1185">Reference proteome</keyword>